<dbReference type="Gene3D" id="1.10.150.130">
    <property type="match status" value="1"/>
</dbReference>
<dbReference type="GO" id="GO:0003677">
    <property type="term" value="F:DNA binding"/>
    <property type="evidence" value="ECO:0007669"/>
    <property type="project" value="UniProtKB-KW"/>
</dbReference>
<evidence type="ECO:0000256" key="4">
    <source>
        <dbReference type="ARBA" id="ARBA00023172"/>
    </source>
</evidence>
<dbReference type="SUPFAM" id="SSF56349">
    <property type="entry name" value="DNA breaking-rejoining enzymes"/>
    <property type="match status" value="1"/>
</dbReference>
<gene>
    <name evidence="6" type="ORF">GA0061101_1622</name>
</gene>
<organism evidence="6 7">
    <name type="scientific">Rhizobium lusitanum</name>
    <dbReference type="NCBI Taxonomy" id="293958"/>
    <lineage>
        <taxon>Bacteria</taxon>
        <taxon>Pseudomonadati</taxon>
        <taxon>Pseudomonadota</taxon>
        <taxon>Alphaproteobacteria</taxon>
        <taxon>Hyphomicrobiales</taxon>
        <taxon>Rhizobiaceae</taxon>
        <taxon>Rhizobium/Agrobacterium group</taxon>
        <taxon>Rhizobium</taxon>
    </lineage>
</organism>
<evidence type="ECO:0000313" key="6">
    <source>
        <dbReference type="EMBL" id="SCB53083.1"/>
    </source>
</evidence>
<dbReference type="InterPro" id="IPR013762">
    <property type="entry name" value="Integrase-like_cat_sf"/>
</dbReference>
<dbReference type="Pfam" id="PF00589">
    <property type="entry name" value="Phage_integrase"/>
    <property type="match status" value="1"/>
</dbReference>
<dbReference type="InterPro" id="IPR011010">
    <property type="entry name" value="DNA_brk_join_enz"/>
</dbReference>
<sequence>MKTELRHLVHDPDKRGNDRYYVRIKGRHKIRIRETFKDAKGNITREFMAAYWAAMAALQSEQAPKKPELPREETFNWLFDQYYRSVAFKKFEADTQRDKRSVLNRFAEKAGELPYKKYRREDMEKSQQARKDTPGAADKLVKVLRAVFNWAMNQKPALASHNPAVGIEPINKRKGGFHTWTPDEIDQFRAHWAIGTTPRLAMEVMINIGARRSDAARIGPKDEFRREGERWTRFTAYKGRNRFPVEMEARLTPELIEALEKTETGSDSYVLSARTTPYTIESFGNAFSRWCGEAGLPHCSSHGLRKAASVAYAESGASAPELMALFGWTNFKTAQIYIEKAEKRRMRTNAFERKAAYEKRSSVPLFEPKTANETNEE</sequence>
<dbReference type="GO" id="GO:0006310">
    <property type="term" value="P:DNA recombination"/>
    <property type="evidence" value="ECO:0007669"/>
    <property type="project" value="UniProtKB-KW"/>
</dbReference>
<keyword evidence="4" id="KW-0233">DNA recombination</keyword>
<dbReference type="Gene3D" id="1.10.443.10">
    <property type="entry name" value="Intergrase catalytic core"/>
    <property type="match status" value="1"/>
</dbReference>
<keyword evidence="3" id="KW-0238">DNA-binding</keyword>
<protein>
    <submittedName>
        <fullName evidence="6">Site-specific recombinase XerD</fullName>
    </submittedName>
</protein>
<dbReference type="InterPro" id="IPR050808">
    <property type="entry name" value="Phage_Integrase"/>
</dbReference>
<dbReference type="PROSITE" id="PS51898">
    <property type="entry name" value="TYR_RECOMBINASE"/>
    <property type="match status" value="1"/>
</dbReference>
<dbReference type="EMBL" id="FMAF01000062">
    <property type="protein sequence ID" value="SCB53083.1"/>
    <property type="molecule type" value="Genomic_DNA"/>
</dbReference>
<dbReference type="Proteomes" id="UP000199205">
    <property type="component" value="Unassembled WGS sequence"/>
</dbReference>
<proteinExistence type="inferred from homology"/>
<dbReference type="PANTHER" id="PTHR30629">
    <property type="entry name" value="PROPHAGE INTEGRASE"/>
    <property type="match status" value="1"/>
</dbReference>
<dbReference type="OrthoDB" id="7873969at2"/>
<dbReference type="GO" id="GO:0015074">
    <property type="term" value="P:DNA integration"/>
    <property type="evidence" value="ECO:0007669"/>
    <property type="project" value="UniProtKB-KW"/>
</dbReference>
<evidence type="ECO:0000256" key="2">
    <source>
        <dbReference type="ARBA" id="ARBA00022908"/>
    </source>
</evidence>
<evidence type="ECO:0000256" key="1">
    <source>
        <dbReference type="ARBA" id="ARBA00008857"/>
    </source>
</evidence>
<dbReference type="InterPro" id="IPR002104">
    <property type="entry name" value="Integrase_catalytic"/>
</dbReference>
<evidence type="ECO:0000313" key="7">
    <source>
        <dbReference type="Proteomes" id="UP000199205"/>
    </source>
</evidence>
<reference evidence="6 7" key="1">
    <citation type="submission" date="2016-08" db="EMBL/GenBank/DDBJ databases">
        <authorList>
            <person name="Seilhamer J.J."/>
        </authorList>
    </citation>
    <scope>NUCLEOTIDE SEQUENCE [LARGE SCALE GENOMIC DNA]</scope>
    <source>
        <strain evidence="6 7">P1-7</strain>
    </source>
</reference>
<comment type="similarity">
    <text evidence="1">Belongs to the 'phage' integrase family.</text>
</comment>
<evidence type="ECO:0000256" key="3">
    <source>
        <dbReference type="ARBA" id="ARBA00023125"/>
    </source>
</evidence>
<evidence type="ECO:0000259" key="5">
    <source>
        <dbReference type="PROSITE" id="PS51898"/>
    </source>
</evidence>
<keyword evidence="2" id="KW-0229">DNA integration</keyword>
<name>A0A1C3XLE8_9HYPH</name>
<dbReference type="PANTHER" id="PTHR30629:SF2">
    <property type="entry name" value="PROPHAGE INTEGRASE INTS-RELATED"/>
    <property type="match status" value="1"/>
</dbReference>
<accession>A0A1C3XLE8</accession>
<dbReference type="InterPro" id="IPR010998">
    <property type="entry name" value="Integrase_recombinase_N"/>
</dbReference>
<dbReference type="RefSeq" id="WP_092577739.1">
    <property type="nucleotide sequence ID" value="NZ_FMAF01000062.1"/>
</dbReference>
<dbReference type="AlphaFoldDB" id="A0A1C3XLE8"/>
<feature type="domain" description="Tyr recombinase" evidence="5">
    <location>
        <begin position="175"/>
        <end position="351"/>
    </location>
</feature>